<feature type="chain" id="PRO_5021862935" evidence="2">
    <location>
        <begin position="28"/>
        <end position="114"/>
    </location>
</feature>
<accession>A0A512JFH3</accession>
<comment type="caution">
    <text evidence="3">The sequence shown here is derived from an EMBL/GenBank/DDBJ whole genome shotgun (WGS) entry which is preliminary data.</text>
</comment>
<sequence length="114" mass="11148">MRRSLAASPLILAAALTVLSLGSPASAQGTPSEAPSGSPSTGAVVPPAPSAGRNVSATGRVMPPASGRRPAADGGSGESSVGADMLKAQKAAAAREKAWDSKMRRTMGSICSGC</sequence>
<proteinExistence type="predicted"/>
<evidence type="ECO:0000313" key="4">
    <source>
        <dbReference type="Proteomes" id="UP000321750"/>
    </source>
</evidence>
<feature type="signal peptide" evidence="2">
    <location>
        <begin position="1"/>
        <end position="27"/>
    </location>
</feature>
<feature type="region of interest" description="Disordered" evidence="1">
    <location>
        <begin position="23"/>
        <end position="88"/>
    </location>
</feature>
<organism evidence="3 4">
    <name type="scientific">Methylobacterium gnaphalii</name>
    <dbReference type="NCBI Taxonomy" id="1010610"/>
    <lineage>
        <taxon>Bacteria</taxon>
        <taxon>Pseudomonadati</taxon>
        <taxon>Pseudomonadota</taxon>
        <taxon>Alphaproteobacteria</taxon>
        <taxon>Hyphomicrobiales</taxon>
        <taxon>Methylobacteriaceae</taxon>
        <taxon>Methylobacterium</taxon>
    </lineage>
</organism>
<protein>
    <submittedName>
        <fullName evidence="3">Uncharacterized protein</fullName>
    </submittedName>
</protein>
<evidence type="ECO:0000313" key="3">
    <source>
        <dbReference type="EMBL" id="GEP08697.1"/>
    </source>
</evidence>
<evidence type="ECO:0000256" key="1">
    <source>
        <dbReference type="SAM" id="MobiDB-lite"/>
    </source>
</evidence>
<dbReference type="OrthoDB" id="8005859at2"/>
<dbReference type="RefSeq" id="WP_147045033.1">
    <property type="nucleotide sequence ID" value="NZ_BJZV01000002.1"/>
</dbReference>
<feature type="compositionally biased region" description="Polar residues" evidence="1">
    <location>
        <begin position="23"/>
        <end position="41"/>
    </location>
</feature>
<name>A0A512JFH3_9HYPH</name>
<dbReference type="EMBL" id="BJZV01000002">
    <property type="protein sequence ID" value="GEP08697.1"/>
    <property type="molecule type" value="Genomic_DNA"/>
</dbReference>
<reference evidence="3 4" key="1">
    <citation type="submission" date="2019-07" db="EMBL/GenBank/DDBJ databases">
        <title>Whole genome shotgun sequence of Methylobacterium gnaphalii NBRC 107716.</title>
        <authorList>
            <person name="Hosoyama A."/>
            <person name="Uohara A."/>
            <person name="Ohji S."/>
            <person name="Ichikawa N."/>
        </authorList>
    </citation>
    <scope>NUCLEOTIDE SEQUENCE [LARGE SCALE GENOMIC DNA]</scope>
    <source>
        <strain evidence="3 4">NBRC 107716</strain>
    </source>
</reference>
<evidence type="ECO:0000256" key="2">
    <source>
        <dbReference type="SAM" id="SignalP"/>
    </source>
</evidence>
<dbReference type="Proteomes" id="UP000321750">
    <property type="component" value="Unassembled WGS sequence"/>
</dbReference>
<keyword evidence="4" id="KW-1185">Reference proteome</keyword>
<dbReference type="AlphaFoldDB" id="A0A512JFH3"/>
<gene>
    <name evidence="3" type="ORF">MGN01_05420</name>
</gene>
<keyword evidence="2" id="KW-0732">Signal</keyword>